<evidence type="ECO:0000256" key="1">
    <source>
        <dbReference type="SAM" id="MobiDB-lite"/>
    </source>
</evidence>
<dbReference type="Proteomes" id="UP001243330">
    <property type="component" value="Unassembled WGS sequence"/>
</dbReference>
<feature type="compositionally biased region" description="Basic and acidic residues" evidence="1">
    <location>
        <begin position="340"/>
        <end position="349"/>
    </location>
</feature>
<dbReference type="AlphaFoldDB" id="A0AAD9EAI2"/>
<feature type="compositionally biased region" description="Basic and acidic residues" evidence="1">
    <location>
        <begin position="9"/>
        <end position="19"/>
    </location>
</feature>
<name>A0AAD9EAI2_9PEZI</name>
<feature type="region of interest" description="Disordered" evidence="1">
    <location>
        <begin position="320"/>
        <end position="349"/>
    </location>
</feature>
<keyword evidence="3" id="KW-1185">Reference proteome</keyword>
<feature type="region of interest" description="Disordered" evidence="1">
    <location>
        <begin position="223"/>
        <end position="305"/>
    </location>
</feature>
<dbReference type="EMBL" id="JAQOWY010000929">
    <property type="protein sequence ID" value="KAK1838036.1"/>
    <property type="molecule type" value="Genomic_DNA"/>
</dbReference>
<organism evidence="2 3">
    <name type="scientific">Colletotrichum chrysophilum</name>
    <dbReference type="NCBI Taxonomy" id="1836956"/>
    <lineage>
        <taxon>Eukaryota</taxon>
        <taxon>Fungi</taxon>
        <taxon>Dikarya</taxon>
        <taxon>Ascomycota</taxon>
        <taxon>Pezizomycotina</taxon>
        <taxon>Sordariomycetes</taxon>
        <taxon>Hypocreomycetidae</taxon>
        <taxon>Glomerellales</taxon>
        <taxon>Glomerellaceae</taxon>
        <taxon>Colletotrichum</taxon>
        <taxon>Colletotrichum gloeosporioides species complex</taxon>
    </lineage>
</organism>
<feature type="region of interest" description="Disordered" evidence="1">
    <location>
        <begin position="1"/>
        <end position="38"/>
    </location>
</feature>
<evidence type="ECO:0000313" key="2">
    <source>
        <dbReference type="EMBL" id="KAK1838036.1"/>
    </source>
</evidence>
<reference evidence="2" key="1">
    <citation type="submission" date="2023-01" db="EMBL/GenBank/DDBJ databases">
        <title>Colletotrichum chrysophilum M932 genome sequence.</title>
        <authorList>
            <person name="Baroncelli R."/>
        </authorList>
    </citation>
    <scope>NUCLEOTIDE SEQUENCE</scope>
    <source>
        <strain evidence="2">M932</strain>
    </source>
</reference>
<comment type="caution">
    <text evidence="2">The sequence shown here is derived from an EMBL/GenBank/DDBJ whole genome shotgun (WGS) entry which is preliminary data.</text>
</comment>
<feature type="compositionally biased region" description="Basic and acidic residues" evidence="1">
    <location>
        <begin position="245"/>
        <end position="259"/>
    </location>
</feature>
<sequence>MEMQVRTLNEAHEQRRRGFDGGTGTMARVQGPSTSTAGGEYIAMTDKQRLSARAAPTCATKPPGARRKRDHRTAIGGGLVILCPALLLKRGDWRMGPRSRRGVARILQRPSTETTSTSRLFRIASLDCLAAVSCVFFLHLHLDLHAHAHGHDPMNLSVLVPPMPVNFSPSVTRQGPAYMDSVCACLDLNFSTPPVDLDALVRLKGPTTILVIITITIRRPGSSQRSAARLMAAQDRTRGRPPRGSRLDARSPCRQESGQRKGPLRRPATEEEPEKKQSGDPGRVPRSPPRQIPTRKALESRTASKKHWELRLTQRVFEARYPPSSPSLGSQLPLARRRARSDNLKSGTSDDRRAAFAALLCSALLCSALRPLLGWSQMTKAATPRFSFVKPIPATLIFPPAMEPWHEA</sequence>
<proteinExistence type="predicted"/>
<feature type="compositionally biased region" description="Basic and acidic residues" evidence="1">
    <location>
        <begin position="267"/>
        <end position="278"/>
    </location>
</feature>
<accession>A0AAD9EAI2</accession>
<protein>
    <submittedName>
        <fullName evidence="2">Uncharacterized protein</fullName>
    </submittedName>
</protein>
<gene>
    <name evidence="2" type="ORF">CCHR01_19344</name>
</gene>
<evidence type="ECO:0000313" key="3">
    <source>
        <dbReference type="Proteomes" id="UP001243330"/>
    </source>
</evidence>